<protein>
    <submittedName>
        <fullName evidence="10">Trypsintrypsin-like</fullName>
    </submittedName>
</protein>
<dbReference type="Proteomes" id="UP001178461">
    <property type="component" value="Chromosome 8"/>
</dbReference>
<dbReference type="PROSITE" id="PS00134">
    <property type="entry name" value="TRYPSIN_HIS"/>
    <property type="match status" value="1"/>
</dbReference>
<sequence length="288" mass="31697">MHIFAPTVWACTAATVDLEAVRRALQDDSFAQAKMAEAHRGTAATDEFQLRDGLLILCTQDDEGRIIGGYPCLPHSQPWQAYLTGTYTCGGTLIADSWVVTAAHCYGGKIIVRLGKHNLAIREEGEQTRRVVRYFRHPRFDPRTLNNDVMMLKLERPVPFTQNLHPLELPRGCSAPGTECLVSGWGTLTTPQATFPNILQCGNVRIISSERCSASYPNSITNGMVCAGVPEGGVDSCQGDSGGPLVCNQQLEGIVSWGLEKCAQPNRPGVYTRVCKYVNWIQQIMWNN</sequence>
<dbReference type="PANTHER" id="PTHR24264">
    <property type="entry name" value="TRYPSIN-RELATED"/>
    <property type="match status" value="1"/>
</dbReference>
<keyword evidence="7" id="KW-1015">Disulfide bond</keyword>
<dbReference type="InterPro" id="IPR001314">
    <property type="entry name" value="Peptidase_S1A"/>
</dbReference>
<evidence type="ECO:0000313" key="10">
    <source>
        <dbReference type="EMBL" id="CAI5781363.1"/>
    </source>
</evidence>
<accession>A0AA35KPV0</accession>
<dbReference type="InterPro" id="IPR009003">
    <property type="entry name" value="Peptidase_S1_PA"/>
</dbReference>
<reference evidence="10" key="1">
    <citation type="submission" date="2022-12" db="EMBL/GenBank/DDBJ databases">
        <authorList>
            <person name="Alioto T."/>
            <person name="Alioto T."/>
            <person name="Gomez Garrido J."/>
        </authorList>
    </citation>
    <scope>NUCLEOTIDE SEQUENCE</scope>
</reference>
<keyword evidence="5 8" id="KW-0378">Hydrolase</keyword>
<dbReference type="PROSITE" id="PS00135">
    <property type="entry name" value="TRYPSIN_SER"/>
    <property type="match status" value="1"/>
</dbReference>
<evidence type="ECO:0000256" key="5">
    <source>
        <dbReference type="ARBA" id="ARBA00022801"/>
    </source>
</evidence>
<evidence type="ECO:0000256" key="2">
    <source>
        <dbReference type="ARBA" id="ARBA00009228"/>
    </source>
</evidence>
<dbReference type="InterPro" id="IPR018114">
    <property type="entry name" value="TRYPSIN_HIS"/>
</dbReference>
<comment type="subcellular location">
    <subcellularLocation>
        <location evidence="1">Secreted</location>
    </subcellularLocation>
</comment>
<dbReference type="PANTHER" id="PTHR24264:SF65">
    <property type="entry name" value="SRCR DOMAIN-CONTAINING PROTEIN"/>
    <property type="match status" value="1"/>
</dbReference>
<feature type="domain" description="Peptidase S1" evidence="9">
    <location>
        <begin position="66"/>
        <end position="286"/>
    </location>
</feature>
<name>A0AA35KPV0_9SAUR</name>
<dbReference type="Pfam" id="PF00089">
    <property type="entry name" value="Trypsin"/>
    <property type="match status" value="1"/>
</dbReference>
<organism evidence="10 11">
    <name type="scientific">Podarcis lilfordi</name>
    <name type="common">Lilford's wall lizard</name>
    <dbReference type="NCBI Taxonomy" id="74358"/>
    <lineage>
        <taxon>Eukaryota</taxon>
        <taxon>Metazoa</taxon>
        <taxon>Chordata</taxon>
        <taxon>Craniata</taxon>
        <taxon>Vertebrata</taxon>
        <taxon>Euteleostomi</taxon>
        <taxon>Lepidosauria</taxon>
        <taxon>Squamata</taxon>
        <taxon>Bifurcata</taxon>
        <taxon>Unidentata</taxon>
        <taxon>Episquamata</taxon>
        <taxon>Laterata</taxon>
        <taxon>Lacertibaenia</taxon>
        <taxon>Lacertidae</taxon>
        <taxon>Podarcis</taxon>
    </lineage>
</organism>
<evidence type="ECO:0000313" key="11">
    <source>
        <dbReference type="Proteomes" id="UP001178461"/>
    </source>
</evidence>
<dbReference type="Gene3D" id="2.40.10.10">
    <property type="entry name" value="Trypsin-like serine proteases"/>
    <property type="match status" value="2"/>
</dbReference>
<dbReference type="GO" id="GO:0035821">
    <property type="term" value="P:modulation of process of another organism"/>
    <property type="evidence" value="ECO:0007669"/>
    <property type="project" value="UniProtKB-ARBA"/>
</dbReference>
<dbReference type="FunFam" id="2.40.10.10:FF:000077">
    <property type="entry name" value="Predicted protein"/>
    <property type="match status" value="1"/>
</dbReference>
<evidence type="ECO:0000256" key="3">
    <source>
        <dbReference type="ARBA" id="ARBA00022525"/>
    </source>
</evidence>
<evidence type="ECO:0000256" key="4">
    <source>
        <dbReference type="ARBA" id="ARBA00022670"/>
    </source>
</evidence>
<evidence type="ECO:0000256" key="6">
    <source>
        <dbReference type="ARBA" id="ARBA00022825"/>
    </source>
</evidence>
<dbReference type="SMART" id="SM00020">
    <property type="entry name" value="Tryp_SPc"/>
    <property type="match status" value="1"/>
</dbReference>
<dbReference type="EMBL" id="OX395133">
    <property type="protein sequence ID" value="CAI5781363.1"/>
    <property type="molecule type" value="Genomic_DNA"/>
</dbReference>
<evidence type="ECO:0000256" key="1">
    <source>
        <dbReference type="ARBA" id="ARBA00004613"/>
    </source>
</evidence>
<keyword evidence="4 8" id="KW-0645">Protease</keyword>
<evidence type="ECO:0000259" key="9">
    <source>
        <dbReference type="PROSITE" id="PS50240"/>
    </source>
</evidence>
<dbReference type="CDD" id="cd00190">
    <property type="entry name" value="Tryp_SPc"/>
    <property type="match status" value="1"/>
</dbReference>
<evidence type="ECO:0000256" key="7">
    <source>
        <dbReference type="ARBA" id="ARBA00023157"/>
    </source>
</evidence>
<evidence type="ECO:0000256" key="8">
    <source>
        <dbReference type="RuleBase" id="RU363034"/>
    </source>
</evidence>
<dbReference type="PROSITE" id="PS50240">
    <property type="entry name" value="TRYPSIN_DOM"/>
    <property type="match status" value="1"/>
</dbReference>
<dbReference type="GO" id="GO:0005615">
    <property type="term" value="C:extracellular space"/>
    <property type="evidence" value="ECO:0007669"/>
    <property type="project" value="TreeGrafter"/>
</dbReference>
<keyword evidence="3" id="KW-0964">Secreted</keyword>
<comment type="similarity">
    <text evidence="2">Belongs to the peptidase S1 family. Snake venom subfamily.</text>
</comment>
<dbReference type="InterPro" id="IPR043504">
    <property type="entry name" value="Peptidase_S1_PA_chymotrypsin"/>
</dbReference>
<gene>
    <name evidence="10" type="ORF">PODLI_1B032164</name>
</gene>
<dbReference type="AlphaFoldDB" id="A0AA35KPV0"/>
<proteinExistence type="inferred from homology"/>
<dbReference type="PRINTS" id="PR00722">
    <property type="entry name" value="CHYMOTRYPSIN"/>
</dbReference>
<keyword evidence="6 8" id="KW-0720">Serine protease</keyword>
<dbReference type="InterPro" id="IPR050127">
    <property type="entry name" value="Serine_Proteases_S1"/>
</dbReference>
<dbReference type="InterPro" id="IPR001254">
    <property type="entry name" value="Trypsin_dom"/>
</dbReference>
<dbReference type="SUPFAM" id="SSF50494">
    <property type="entry name" value="Trypsin-like serine proteases"/>
    <property type="match status" value="1"/>
</dbReference>
<dbReference type="GO" id="GO:0006508">
    <property type="term" value="P:proteolysis"/>
    <property type="evidence" value="ECO:0007669"/>
    <property type="project" value="UniProtKB-KW"/>
</dbReference>
<dbReference type="InterPro" id="IPR033116">
    <property type="entry name" value="TRYPSIN_SER"/>
</dbReference>
<keyword evidence="11" id="KW-1185">Reference proteome</keyword>
<dbReference type="GO" id="GO:0004252">
    <property type="term" value="F:serine-type endopeptidase activity"/>
    <property type="evidence" value="ECO:0007669"/>
    <property type="project" value="InterPro"/>
</dbReference>